<dbReference type="InterPro" id="IPR046938">
    <property type="entry name" value="DNA_clamp_sf"/>
</dbReference>
<dbReference type="EMBL" id="MN740687">
    <property type="protein sequence ID" value="QHU07783.1"/>
    <property type="molecule type" value="Genomic_DNA"/>
</dbReference>
<dbReference type="AlphaFoldDB" id="A0A6C0JQW2"/>
<sequence length="276" mass="32152">MSTVIFDICINNGFFFKMYVDFLASCIFSSENNKICLRVDQNGIKMEYITDKYERNKCHVCAFLNRISFKKYVITRNIEINIEPKQVQKLCRNIKKRDKVVLTFIENEKSNDLILSIYNDNFTRKEERKNIPYSSFYEKNDENSLSKPTNFYSFPFSIGSSEIQNVKKVIGVKKECLTLCINKDKFLSFSGLSQGISHFEILYGNDEYKNNISNINISGSILAMFSKLSQISQNINFYEEIQNENECKIKMLKITSVLDIPSYMGDIEIILCEFDS</sequence>
<accession>A0A6C0JQW2</accession>
<evidence type="ECO:0000313" key="1">
    <source>
        <dbReference type="EMBL" id="QHU07783.1"/>
    </source>
</evidence>
<dbReference type="Gene3D" id="3.70.10.10">
    <property type="match status" value="1"/>
</dbReference>
<name>A0A6C0JQW2_9ZZZZ</name>
<reference evidence="1" key="1">
    <citation type="journal article" date="2020" name="Nature">
        <title>Giant virus diversity and host interactions through global metagenomics.</title>
        <authorList>
            <person name="Schulz F."/>
            <person name="Roux S."/>
            <person name="Paez-Espino D."/>
            <person name="Jungbluth S."/>
            <person name="Walsh D.A."/>
            <person name="Denef V.J."/>
            <person name="McMahon K.D."/>
            <person name="Konstantinidis K.T."/>
            <person name="Eloe-Fadrosh E.A."/>
            <person name="Kyrpides N.C."/>
            <person name="Woyke T."/>
        </authorList>
    </citation>
    <scope>NUCLEOTIDE SEQUENCE</scope>
    <source>
        <strain evidence="1">GVMAG-S-1041349-163</strain>
    </source>
</reference>
<dbReference type="SUPFAM" id="SSF55979">
    <property type="entry name" value="DNA clamp"/>
    <property type="match status" value="1"/>
</dbReference>
<protein>
    <recommendedName>
        <fullName evidence="2">Proliferating cell nuclear antigen PCNA N-terminal domain-containing protein</fullName>
    </recommendedName>
</protein>
<evidence type="ECO:0008006" key="2">
    <source>
        <dbReference type="Google" id="ProtNLM"/>
    </source>
</evidence>
<proteinExistence type="predicted"/>
<organism evidence="1">
    <name type="scientific">viral metagenome</name>
    <dbReference type="NCBI Taxonomy" id="1070528"/>
    <lineage>
        <taxon>unclassified sequences</taxon>
        <taxon>metagenomes</taxon>
        <taxon>organismal metagenomes</taxon>
    </lineage>
</organism>